<sequence length="276" mass="30148">MASSWNDITLPAVPAPTFVYVTGIALEATETAVKDFFTFCGRIQQFQLRPAVTGKSQEALVEFEKDSAAKTAVLLSNAMIAEQPIEVKYYYDTFNAPSPTVPSQSPAQEHTHDTDQFVQNRDLSQEEKPKTSIVQEIVASGYLLSEKIMAKAHEYDTRYGLSTKALSLLGQAKQGASTLDQKLKVSENIKQIDEKYKIQDTVTNLTNQALSSTAGQRVSSALQQAKEQGTRAYQDGVKLAEERKQQQQREAEDEPASSASPSAAPAEASEKPAPPS</sequence>
<dbReference type="SUPFAM" id="SSF54928">
    <property type="entry name" value="RNA-binding domain, RBD"/>
    <property type="match status" value="1"/>
</dbReference>
<feature type="compositionally biased region" description="Low complexity" evidence="2">
    <location>
        <begin position="256"/>
        <end position="267"/>
    </location>
</feature>
<dbReference type="PANTHER" id="PTHR32343:SF10">
    <property type="entry name" value="RNA-BINDING REGION RNP-1 DOMAIN-CONTAINING PROTEIN"/>
    <property type="match status" value="1"/>
</dbReference>
<gene>
    <name evidence="4" type="primary">vip1</name>
    <name evidence="4" type="ORF">H4R34_001478</name>
</gene>
<comment type="caution">
    <text evidence="4">The sequence shown here is derived from an EMBL/GenBank/DDBJ whole genome shotgun (WGS) entry which is preliminary data.</text>
</comment>
<dbReference type="AlphaFoldDB" id="A0A9W8B4L4"/>
<dbReference type="InterPro" id="IPR012677">
    <property type="entry name" value="Nucleotide-bd_a/b_plait_sf"/>
</dbReference>
<dbReference type="EMBL" id="JANBQB010000070">
    <property type="protein sequence ID" value="KAJ1983090.1"/>
    <property type="molecule type" value="Genomic_DNA"/>
</dbReference>
<proteinExistence type="predicted"/>
<dbReference type="GO" id="GO:0003723">
    <property type="term" value="F:RNA binding"/>
    <property type="evidence" value="ECO:0007669"/>
    <property type="project" value="UniProtKB-UniRule"/>
</dbReference>
<dbReference type="InterPro" id="IPR035979">
    <property type="entry name" value="RBD_domain_sf"/>
</dbReference>
<dbReference type="SMART" id="SM00360">
    <property type="entry name" value="RRM"/>
    <property type="match status" value="1"/>
</dbReference>
<dbReference type="Gene3D" id="3.30.70.330">
    <property type="match status" value="1"/>
</dbReference>
<dbReference type="Pfam" id="PF00076">
    <property type="entry name" value="RRM_1"/>
    <property type="match status" value="1"/>
</dbReference>
<protein>
    <submittedName>
        <fullName evidence="4">Protein vip1</fullName>
    </submittedName>
</protein>
<evidence type="ECO:0000259" key="3">
    <source>
        <dbReference type="PROSITE" id="PS50102"/>
    </source>
</evidence>
<organism evidence="4 5">
    <name type="scientific">Dimargaris verticillata</name>
    <dbReference type="NCBI Taxonomy" id="2761393"/>
    <lineage>
        <taxon>Eukaryota</taxon>
        <taxon>Fungi</taxon>
        <taxon>Fungi incertae sedis</taxon>
        <taxon>Zoopagomycota</taxon>
        <taxon>Kickxellomycotina</taxon>
        <taxon>Dimargaritomycetes</taxon>
        <taxon>Dimargaritales</taxon>
        <taxon>Dimargaritaceae</taxon>
        <taxon>Dimargaris</taxon>
    </lineage>
</organism>
<evidence type="ECO:0000313" key="5">
    <source>
        <dbReference type="Proteomes" id="UP001151582"/>
    </source>
</evidence>
<keyword evidence="5" id="KW-1185">Reference proteome</keyword>
<accession>A0A9W8B4L4</accession>
<dbReference type="OrthoDB" id="7763451at2759"/>
<reference evidence="4" key="1">
    <citation type="submission" date="2022-07" db="EMBL/GenBank/DDBJ databases">
        <title>Phylogenomic reconstructions and comparative analyses of Kickxellomycotina fungi.</title>
        <authorList>
            <person name="Reynolds N.K."/>
            <person name="Stajich J.E."/>
            <person name="Barry K."/>
            <person name="Grigoriev I.V."/>
            <person name="Crous P."/>
            <person name="Smith M.E."/>
        </authorList>
    </citation>
    <scope>NUCLEOTIDE SEQUENCE</scope>
    <source>
        <strain evidence="4">RSA 567</strain>
    </source>
</reference>
<keyword evidence="1" id="KW-0694">RNA-binding</keyword>
<feature type="region of interest" description="Disordered" evidence="2">
    <location>
        <begin position="220"/>
        <end position="276"/>
    </location>
</feature>
<dbReference type="Proteomes" id="UP001151582">
    <property type="component" value="Unassembled WGS sequence"/>
</dbReference>
<evidence type="ECO:0000256" key="1">
    <source>
        <dbReference type="PROSITE-ProRule" id="PRU00176"/>
    </source>
</evidence>
<evidence type="ECO:0000256" key="2">
    <source>
        <dbReference type="SAM" id="MobiDB-lite"/>
    </source>
</evidence>
<dbReference type="InterPro" id="IPR000504">
    <property type="entry name" value="RRM_dom"/>
</dbReference>
<feature type="compositionally biased region" description="Basic and acidic residues" evidence="2">
    <location>
        <begin position="238"/>
        <end position="250"/>
    </location>
</feature>
<dbReference type="PROSITE" id="PS50102">
    <property type="entry name" value="RRM"/>
    <property type="match status" value="1"/>
</dbReference>
<feature type="domain" description="RRM" evidence="3">
    <location>
        <begin position="17"/>
        <end position="92"/>
    </location>
</feature>
<evidence type="ECO:0000313" key="4">
    <source>
        <dbReference type="EMBL" id="KAJ1983090.1"/>
    </source>
</evidence>
<dbReference type="PANTHER" id="PTHR32343">
    <property type="entry name" value="SERINE/ARGININE-RICH SPLICING FACTOR"/>
    <property type="match status" value="1"/>
</dbReference>
<name>A0A9W8B4L4_9FUNG</name>